<dbReference type="InterPro" id="IPR001849">
    <property type="entry name" value="PH_domain"/>
</dbReference>
<dbReference type="PROSITE" id="PS50010">
    <property type="entry name" value="DH_2"/>
    <property type="match status" value="1"/>
</dbReference>
<dbReference type="InterPro" id="IPR000219">
    <property type="entry name" value="DH_dom"/>
</dbReference>
<dbReference type="SUPFAM" id="SSF50729">
    <property type="entry name" value="PH domain-like"/>
    <property type="match status" value="1"/>
</dbReference>
<dbReference type="InterPro" id="IPR055251">
    <property type="entry name" value="SOS1_NGEF_PH"/>
</dbReference>
<dbReference type="PANTHER" id="PTHR12673">
    <property type="entry name" value="FACIOGENITAL DYSPLASIA PROTEIN"/>
    <property type="match status" value="1"/>
</dbReference>
<dbReference type="PROSITE" id="PS50003">
    <property type="entry name" value="PH_DOMAIN"/>
    <property type="match status" value="1"/>
</dbReference>
<feature type="compositionally biased region" description="Polar residues" evidence="1">
    <location>
        <begin position="414"/>
        <end position="438"/>
    </location>
</feature>
<feature type="domain" description="DH" evidence="3">
    <location>
        <begin position="84"/>
        <end position="175"/>
    </location>
</feature>
<feature type="region of interest" description="Disordered" evidence="1">
    <location>
        <begin position="408"/>
        <end position="438"/>
    </location>
</feature>
<protein>
    <recommendedName>
        <fullName evidence="6">DH domain-containing protein</fullName>
    </recommendedName>
</protein>
<evidence type="ECO:0000256" key="1">
    <source>
        <dbReference type="SAM" id="MobiDB-lite"/>
    </source>
</evidence>
<reference evidence="4 5" key="1">
    <citation type="journal article" date="2020" name="Microb. Genom.">
        <title>Genetic diversity of clinical and environmental Mucorales isolates obtained from an investigation of mucormycosis cases among solid organ transplant recipients.</title>
        <authorList>
            <person name="Nguyen M.H."/>
            <person name="Kaul D."/>
            <person name="Muto C."/>
            <person name="Cheng S.J."/>
            <person name="Richter R.A."/>
            <person name="Bruno V.M."/>
            <person name="Liu G."/>
            <person name="Beyhan S."/>
            <person name="Sundermann A.J."/>
            <person name="Mounaud S."/>
            <person name="Pasculle A.W."/>
            <person name="Nierman W.C."/>
            <person name="Driscoll E."/>
            <person name="Cumbie R."/>
            <person name="Clancy C.J."/>
            <person name="Dupont C.L."/>
        </authorList>
    </citation>
    <scope>NUCLEOTIDE SEQUENCE [LARGE SCALE GENOMIC DNA]</scope>
    <source>
        <strain evidence="4 5">GL24</strain>
    </source>
</reference>
<keyword evidence="5" id="KW-1185">Reference proteome</keyword>
<evidence type="ECO:0000313" key="4">
    <source>
        <dbReference type="EMBL" id="KAG1567672.1"/>
    </source>
</evidence>
<sequence>MKYNNSKSFQSPRGSVASSSTFTPSELMTASSFSSIDHPSSASSAIHFLSDSMIMGETNEIDVVDYDVGDVDETLLDHEYMHRNREMVVNTLIKSETSYSNSLLLVKQSFLDVLKNTKQSTFGFLGMKKTICTEREYRWLFANYEELVEFHQANLKRLNERMEIWGPSQIISDIFQLLATKKTLAGTSLLSLLQLPTTCVHRYFEIISQLSDLTPRLHPDYCGLLKCKQWIVQFRQSLDERLRDVHNIDKVIKIHQSLVDAPFNVRAERRLVLQGNLSRVTVSSRSLGEERRYILFTDMLVFVKHVEQKDRLIYKGHLTLDRVRVRALSKEEAGGIAHCIELIPSVSGIDNLNTTYVGTTSAIVLYVGSDEERKVWIDGLNFVIGHLDRIAMMKQAQETQKRIQERIPKRNLVVASSQPSSIHESNKSLSSRDSSYTN</sequence>
<evidence type="ECO:0000259" key="2">
    <source>
        <dbReference type="PROSITE" id="PS50003"/>
    </source>
</evidence>
<dbReference type="SMART" id="SM00233">
    <property type="entry name" value="PH"/>
    <property type="match status" value="1"/>
</dbReference>
<dbReference type="Gene3D" id="1.20.900.10">
    <property type="entry name" value="Dbl homology (DH) domain"/>
    <property type="match status" value="2"/>
</dbReference>
<name>A0A9P6YZH9_9FUNG</name>
<dbReference type="Proteomes" id="UP000740926">
    <property type="component" value="Unassembled WGS sequence"/>
</dbReference>
<dbReference type="EMBL" id="JAANIU010001350">
    <property type="protein sequence ID" value="KAG1567672.1"/>
    <property type="molecule type" value="Genomic_DNA"/>
</dbReference>
<dbReference type="AlphaFoldDB" id="A0A9P6YZH9"/>
<dbReference type="InterPro" id="IPR051092">
    <property type="entry name" value="FYVE_RhoGEF_PH"/>
</dbReference>
<feature type="region of interest" description="Disordered" evidence="1">
    <location>
        <begin position="1"/>
        <end position="21"/>
    </location>
</feature>
<dbReference type="GO" id="GO:0005737">
    <property type="term" value="C:cytoplasm"/>
    <property type="evidence" value="ECO:0007669"/>
    <property type="project" value="TreeGrafter"/>
</dbReference>
<dbReference type="Gene3D" id="2.30.29.30">
    <property type="entry name" value="Pleckstrin-homology domain (PH domain)/Phosphotyrosine-binding domain (PTB)"/>
    <property type="match status" value="1"/>
</dbReference>
<dbReference type="PANTHER" id="PTHR12673:SF159">
    <property type="entry name" value="LD03170P"/>
    <property type="match status" value="1"/>
</dbReference>
<accession>A0A9P6YZH9</accession>
<dbReference type="Pfam" id="PF00621">
    <property type="entry name" value="RhoGEF"/>
    <property type="match status" value="1"/>
</dbReference>
<dbReference type="InterPro" id="IPR035899">
    <property type="entry name" value="DBL_dom_sf"/>
</dbReference>
<dbReference type="InterPro" id="IPR011993">
    <property type="entry name" value="PH-like_dom_sf"/>
</dbReference>
<dbReference type="Pfam" id="PF22697">
    <property type="entry name" value="SOS1_NGEF_PH"/>
    <property type="match status" value="1"/>
</dbReference>
<dbReference type="SUPFAM" id="SSF48065">
    <property type="entry name" value="DBL homology domain (DH-domain)"/>
    <property type="match status" value="1"/>
</dbReference>
<evidence type="ECO:0000259" key="3">
    <source>
        <dbReference type="PROSITE" id="PS50010"/>
    </source>
</evidence>
<evidence type="ECO:0000313" key="5">
    <source>
        <dbReference type="Proteomes" id="UP000740926"/>
    </source>
</evidence>
<dbReference type="GO" id="GO:0005085">
    <property type="term" value="F:guanyl-nucleotide exchange factor activity"/>
    <property type="evidence" value="ECO:0007669"/>
    <property type="project" value="InterPro"/>
</dbReference>
<feature type="domain" description="PH" evidence="2">
    <location>
        <begin position="270"/>
        <end position="385"/>
    </location>
</feature>
<proteinExistence type="predicted"/>
<organism evidence="4 5">
    <name type="scientific">Rhizopus delemar</name>
    <dbReference type="NCBI Taxonomy" id="936053"/>
    <lineage>
        <taxon>Eukaryota</taxon>
        <taxon>Fungi</taxon>
        <taxon>Fungi incertae sedis</taxon>
        <taxon>Mucoromycota</taxon>
        <taxon>Mucoromycotina</taxon>
        <taxon>Mucoromycetes</taxon>
        <taxon>Mucorales</taxon>
        <taxon>Mucorineae</taxon>
        <taxon>Rhizopodaceae</taxon>
        <taxon>Rhizopus</taxon>
    </lineage>
</organism>
<gene>
    <name evidence="4" type="ORF">G6F50_007991</name>
</gene>
<comment type="caution">
    <text evidence="4">The sequence shown here is derived from an EMBL/GenBank/DDBJ whole genome shotgun (WGS) entry which is preliminary data.</text>
</comment>
<evidence type="ECO:0008006" key="6">
    <source>
        <dbReference type="Google" id="ProtNLM"/>
    </source>
</evidence>